<proteinExistence type="inferred from homology"/>
<name>A0ABV5C8W0_9BACL</name>
<evidence type="ECO:0000256" key="4">
    <source>
        <dbReference type="RuleBase" id="RU000675"/>
    </source>
</evidence>
<dbReference type="RefSeq" id="WP_375522946.1">
    <property type="nucleotide sequence ID" value="NZ_JBHIRY010000052.1"/>
</dbReference>
<dbReference type="PROSITE" id="PS01182">
    <property type="entry name" value="GLYCOSYL_HYDROL_F35"/>
    <property type="match status" value="1"/>
</dbReference>
<comment type="caution">
    <text evidence="7">The sequence shown here is derived from an EMBL/GenBank/DDBJ whole genome shotgun (WGS) entry which is preliminary data.</text>
</comment>
<evidence type="ECO:0000256" key="1">
    <source>
        <dbReference type="ARBA" id="ARBA00009809"/>
    </source>
</evidence>
<dbReference type="SUPFAM" id="SSF51445">
    <property type="entry name" value="(Trans)glycosidases"/>
    <property type="match status" value="1"/>
</dbReference>
<evidence type="ECO:0000313" key="7">
    <source>
        <dbReference type="EMBL" id="MFB5763944.1"/>
    </source>
</evidence>
<keyword evidence="3 4" id="KW-0326">Glycosidase</keyword>
<dbReference type="PANTHER" id="PTHR23421">
    <property type="entry name" value="BETA-GALACTOSIDASE RELATED"/>
    <property type="match status" value="1"/>
</dbReference>
<dbReference type="Pfam" id="PF01301">
    <property type="entry name" value="Glyco_hydro_35"/>
    <property type="match status" value="1"/>
</dbReference>
<comment type="similarity">
    <text evidence="1 5">Belongs to the glycosyl hydrolase 35 family.</text>
</comment>
<dbReference type="InterPro" id="IPR017853">
    <property type="entry name" value="GH"/>
</dbReference>
<dbReference type="InterPro" id="IPR019801">
    <property type="entry name" value="Glyco_hydro_35_CS"/>
</dbReference>
<dbReference type="EMBL" id="JBHIRY010000052">
    <property type="protein sequence ID" value="MFB5763944.1"/>
    <property type="molecule type" value="Genomic_DNA"/>
</dbReference>
<evidence type="ECO:0000256" key="3">
    <source>
        <dbReference type="ARBA" id="ARBA00023295"/>
    </source>
</evidence>
<dbReference type="InterPro" id="IPR031330">
    <property type="entry name" value="Gly_Hdrlase_35_cat"/>
</dbReference>
<evidence type="ECO:0000259" key="6">
    <source>
        <dbReference type="Pfam" id="PF01301"/>
    </source>
</evidence>
<accession>A0ABV5C8W0</accession>
<feature type="domain" description="Glycoside hydrolase 35 catalytic" evidence="6">
    <location>
        <begin position="46"/>
        <end position="387"/>
    </location>
</feature>
<evidence type="ECO:0000256" key="5">
    <source>
        <dbReference type="RuleBase" id="RU003679"/>
    </source>
</evidence>
<gene>
    <name evidence="7" type="ORF">ACE5LO_26650</name>
</gene>
<evidence type="ECO:0000313" key="8">
    <source>
        <dbReference type="Proteomes" id="UP001580430"/>
    </source>
</evidence>
<organism evidence="7 8">
    <name type="scientific">Paenibacillus medicaginis</name>
    <dbReference type="NCBI Taxonomy" id="1470560"/>
    <lineage>
        <taxon>Bacteria</taxon>
        <taxon>Bacillati</taxon>
        <taxon>Bacillota</taxon>
        <taxon>Bacilli</taxon>
        <taxon>Bacillales</taxon>
        <taxon>Paenibacillaceae</taxon>
        <taxon>Paenibacillus</taxon>
    </lineage>
</organism>
<comment type="catalytic activity">
    <reaction evidence="4">
        <text>Hydrolysis of terminal non-reducing beta-D-galactose residues in beta-D-galactosides.</text>
        <dbReference type="EC" id="3.2.1.23"/>
    </reaction>
</comment>
<dbReference type="Proteomes" id="UP001580430">
    <property type="component" value="Unassembled WGS sequence"/>
</dbReference>
<protein>
    <recommendedName>
        <fullName evidence="4">Beta-galactosidase</fullName>
        <ecNumber evidence="4">3.2.1.23</ecNumber>
    </recommendedName>
</protein>
<keyword evidence="2 4" id="KW-0378">Hydrolase</keyword>
<dbReference type="EC" id="3.2.1.23" evidence="4"/>
<dbReference type="Gene3D" id="3.20.20.80">
    <property type="entry name" value="Glycosidases"/>
    <property type="match status" value="1"/>
</dbReference>
<dbReference type="GO" id="GO:0004565">
    <property type="term" value="F:beta-galactosidase activity"/>
    <property type="evidence" value="ECO:0007669"/>
    <property type="project" value="UniProtKB-EC"/>
</dbReference>
<dbReference type="InterPro" id="IPR001944">
    <property type="entry name" value="Glycoside_Hdrlase_35"/>
</dbReference>
<dbReference type="PRINTS" id="PR00742">
    <property type="entry name" value="GLHYDRLASE35"/>
</dbReference>
<sequence>MKELLHQNKIVYKLDQKDKEIRQGKLSGQGGENPQGEAFDFTNYYMTHNGQPFIPVVGEFHFSRFAYLQWEEELLKMKAGGVNIIATYVFWNFHEEEEGVFNWSGNLNLRHFVDLCSKHDLPLIIRIGPFCHGEVRNGGLPDWIFNYPFEVRSNDEGYLHLATRLYREIARQLKGCYFQEGGPIIAVQLENEYMHCGAALDAWGYKSGKYITIGRDGKEHLAELRRIAEEAGIQPLFFTVTAWGGAAVPEEGTLPMLAGYAYTPWIPNQPPSREYLFRDLHLCPAEPVDYDTLDYPAAYCELAGGMQVSYNARPYVPASSVEAMTVVKLANGSNLVGYYMYHGGSNPIGRKTFMNEQALPKITYDYQSPLGEFGRIGESYDRIRSIAMFLDAFGERLAPMGCVIPEGQQELAPENTEELRWSVRQREGRGFVFLNNFQDHIPMPEREVSLVLETAKGLVRFPAEGTFKLGSGTAAIFPFNLNIYGIEIISATVQPLTLLEHEHTAVFYAHEGVAPEYVIAKATCSKLTAAGATVVEGEEQWVIRPLAGREHEVQLIHQNGQVVRLLTLTRKEALQAYRLNLWGQERLVISSAHLYEQKGQLICTSEGNGQMKVSLFPAPDHVSASSYADISNMVEGVFSTYNLKVEEMNVPMEIHYPTEQTAVLQLSGEWPQQVEDIFLHIDYEGDVAAAFIRNVMLTDHIQYGHTWNIGLKNSRLDLLKDTLNLSITPVRKGTTQGYVNQAYIERFEGTEIGKFEHIRAVPHYRAVLYKK</sequence>
<keyword evidence="8" id="KW-1185">Reference proteome</keyword>
<reference evidence="7 8" key="1">
    <citation type="submission" date="2024-09" db="EMBL/GenBank/DDBJ databases">
        <title>Paenibacillus zeirhizospherea sp. nov., isolated from surface of the maize (Zea mays) roots in a horticulture field, Hungary.</title>
        <authorList>
            <person name="Marton D."/>
            <person name="Farkas M."/>
            <person name="Bedics A."/>
            <person name="Toth E."/>
            <person name="Tancsics A."/>
            <person name="Boka K."/>
            <person name="Marati G."/>
            <person name="Kriszt B."/>
            <person name="Cserhati M."/>
        </authorList>
    </citation>
    <scope>NUCLEOTIDE SEQUENCE [LARGE SCALE GENOMIC DNA]</scope>
    <source>
        <strain evidence="7 8">JCM 18446</strain>
    </source>
</reference>
<evidence type="ECO:0000256" key="2">
    <source>
        <dbReference type="ARBA" id="ARBA00022801"/>
    </source>
</evidence>